<keyword evidence="2" id="KW-0520">NAD</keyword>
<dbReference type="OrthoDB" id="294378at2759"/>
<dbReference type="SUPFAM" id="SSF52467">
    <property type="entry name" value="DHS-like NAD/FAD-binding domain"/>
    <property type="match status" value="1"/>
</dbReference>
<dbReference type="Pfam" id="PF01916">
    <property type="entry name" value="DS"/>
    <property type="match status" value="1"/>
</dbReference>
<evidence type="ECO:0000313" key="4">
    <source>
        <dbReference type="Proteomes" id="UP000270094"/>
    </source>
</evidence>
<evidence type="ECO:0000256" key="2">
    <source>
        <dbReference type="ARBA" id="ARBA00023027"/>
    </source>
</evidence>
<accession>A0A3P7KN03</accession>
<gene>
    <name evidence="3" type="ORF">SVUK_LOCUS4216</name>
</gene>
<dbReference type="GO" id="GO:0005737">
    <property type="term" value="C:cytoplasm"/>
    <property type="evidence" value="ECO:0007669"/>
    <property type="project" value="TreeGrafter"/>
</dbReference>
<dbReference type="InterPro" id="IPR002773">
    <property type="entry name" value="Deoxyhypusine_synthase"/>
</dbReference>
<dbReference type="GO" id="GO:0034038">
    <property type="term" value="F:deoxyhypusine synthase activity"/>
    <property type="evidence" value="ECO:0007669"/>
    <property type="project" value="TreeGrafter"/>
</dbReference>
<name>A0A3P7KN03_STRVU</name>
<evidence type="ECO:0000313" key="3">
    <source>
        <dbReference type="EMBL" id="VDM69218.1"/>
    </source>
</evidence>
<keyword evidence="4" id="KW-1185">Reference proteome</keyword>
<dbReference type="Proteomes" id="UP000270094">
    <property type="component" value="Unassembled WGS sequence"/>
</dbReference>
<protein>
    <submittedName>
        <fullName evidence="3">Uncharacterized protein</fullName>
    </submittedName>
</protein>
<organism evidence="3 4">
    <name type="scientific">Strongylus vulgaris</name>
    <name type="common">Blood worm</name>
    <dbReference type="NCBI Taxonomy" id="40348"/>
    <lineage>
        <taxon>Eukaryota</taxon>
        <taxon>Metazoa</taxon>
        <taxon>Ecdysozoa</taxon>
        <taxon>Nematoda</taxon>
        <taxon>Chromadorea</taxon>
        <taxon>Rhabditida</taxon>
        <taxon>Rhabditina</taxon>
        <taxon>Rhabditomorpha</taxon>
        <taxon>Strongyloidea</taxon>
        <taxon>Strongylidae</taxon>
        <taxon>Strongylus</taxon>
    </lineage>
</organism>
<feature type="non-terminal residue" evidence="3">
    <location>
        <position position="149"/>
    </location>
</feature>
<dbReference type="InterPro" id="IPR036982">
    <property type="entry name" value="Deoxyhypusine_synthase_sf"/>
</dbReference>
<dbReference type="EMBL" id="UYYB01011466">
    <property type="protein sequence ID" value="VDM69218.1"/>
    <property type="molecule type" value="Genomic_DNA"/>
</dbReference>
<dbReference type="PANTHER" id="PTHR11703:SF0">
    <property type="entry name" value="DEOXYHYPUSINE SYNTHASE"/>
    <property type="match status" value="1"/>
</dbReference>
<sequence length="149" mass="16322">MDSGDGTNDLDIAQGAVLVKSCEITRTVLGENCFRNDTFIIDLQVPKDAAEIRGYDFNGGIDFSKLMASYSSTGFQASHFGKAVKAVNAMLDEREDVEGNEKAGQFFPYPDQRPIPPCTIFLGYTSNLVTSGIREVVSNLVLIYPSFIH</sequence>
<dbReference type="InterPro" id="IPR029035">
    <property type="entry name" value="DHS-like_NAD/FAD-binding_dom"/>
</dbReference>
<dbReference type="PANTHER" id="PTHR11703">
    <property type="entry name" value="DEOXYHYPUSINE SYNTHASE"/>
    <property type="match status" value="1"/>
</dbReference>
<evidence type="ECO:0000256" key="1">
    <source>
        <dbReference type="ARBA" id="ARBA00009892"/>
    </source>
</evidence>
<dbReference type="Gene3D" id="3.40.910.10">
    <property type="entry name" value="Deoxyhypusine synthase"/>
    <property type="match status" value="1"/>
</dbReference>
<dbReference type="AlphaFoldDB" id="A0A3P7KN03"/>
<proteinExistence type="inferred from homology"/>
<comment type="similarity">
    <text evidence="1">Belongs to the deoxyhypusine synthase family.</text>
</comment>
<reference evidence="3 4" key="1">
    <citation type="submission" date="2018-11" db="EMBL/GenBank/DDBJ databases">
        <authorList>
            <consortium name="Pathogen Informatics"/>
        </authorList>
    </citation>
    <scope>NUCLEOTIDE SEQUENCE [LARGE SCALE GENOMIC DNA]</scope>
</reference>